<comment type="caution">
    <text evidence="2">The sequence shown here is derived from an EMBL/GenBank/DDBJ whole genome shotgun (WGS) entry which is preliminary data.</text>
</comment>
<accession>A0A9W7FZN1</accession>
<dbReference type="GO" id="GO:0051539">
    <property type="term" value="F:4 iron, 4 sulfur cluster binding"/>
    <property type="evidence" value="ECO:0007669"/>
    <property type="project" value="InterPro"/>
</dbReference>
<gene>
    <name evidence="2" type="ORF">TrRE_jg2078</name>
</gene>
<dbReference type="GO" id="GO:0010181">
    <property type="term" value="F:FMN binding"/>
    <property type="evidence" value="ECO:0007669"/>
    <property type="project" value="InterPro"/>
</dbReference>
<dbReference type="InterPro" id="IPR034556">
    <property type="entry name" value="tRNA_wybutosine-synthase"/>
</dbReference>
<feature type="domain" description="Flavodoxin-like" evidence="1">
    <location>
        <begin position="22"/>
        <end position="142"/>
    </location>
</feature>
<evidence type="ECO:0000313" key="2">
    <source>
        <dbReference type="EMBL" id="GMI25414.1"/>
    </source>
</evidence>
<dbReference type="GO" id="GO:0031591">
    <property type="term" value="P:wybutosine biosynthetic process"/>
    <property type="evidence" value="ECO:0007669"/>
    <property type="project" value="TreeGrafter"/>
</dbReference>
<dbReference type="SUPFAM" id="SSF52218">
    <property type="entry name" value="Flavoproteins"/>
    <property type="match status" value="1"/>
</dbReference>
<keyword evidence="3" id="KW-1185">Reference proteome</keyword>
<evidence type="ECO:0000259" key="1">
    <source>
        <dbReference type="PROSITE" id="PS50902"/>
    </source>
</evidence>
<dbReference type="AlphaFoldDB" id="A0A9W7FZN1"/>
<protein>
    <recommendedName>
        <fullName evidence="1">Flavodoxin-like domain-containing protein</fullName>
    </recommendedName>
</protein>
<dbReference type="InterPro" id="IPR008254">
    <property type="entry name" value="Flavodoxin/NO_synth"/>
</dbReference>
<organism evidence="2 3">
    <name type="scientific">Triparma retinervis</name>
    <dbReference type="NCBI Taxonomy" id="2557542"/>
    <lineage>
        <taxon>Eukaryota</taxon>
        <taxon>Sar</taxon>
        <taxon>Stramenopiles</taxon>
        <taxon>Ochrophyta</taxon>
        <taxon>Bolidophyceae</taxon>
        <taxon>Parmales</taxon>
        <taxon>Triparmaceae</taxon>
        <taxon>Triparma</taxon>
    </lineage>
</organism>
<proteinExistence type="predicted"/>
<dbReference type="OrthoDB" id="10604785at2759"/>
<reference evidence="2" key="1">
    <citation type="submission" date="2022-07" db="EMBL/GenBank/DDBJ databases">
        <title>Genome analysis of Parmales, a sister group of diatoms, reveals the evolutionary specialization of diatoms from phago-mixotrophs to photoautotrophs.</title>
        <authorList>
            <person name="Ban H."/>
            <person name="Sato S."/>
            <person name="Yoshikawa S."/>
            <person name="Kazumasa Y."/>
            <person name="Nakamura Y."/>
            <person name="Ichinomiya M."/>
            <person name="Saitoh K."/>
            <person name="Sato N."/>
            <person name="Blanc-Mathieu R."/>
            <person name="Endo H."/>
            <person name="Kuwata A."/>
            <person name="Ogata H."/>
        </authorList>
    </citation>
    <scope>NUCLEOTIDE SEQUENCE</scope>
</reference>
<dbReference type="PROSITE" id="PS50902">
    <property type="entry name" value="FLAVODOXIN_LIKE"/>
    <property type="match status" value="1"/>
</dbReference>
<dbReference type="PANTHER" id="PTHR13930">
    <property type="entry name" value="S-ADENOSYL-L-METHIONINE-DEPENDENT TRNA 4-DEMETHYLWYOSINE SYNTHASE"/>
    <property type="match status" value="1"/>
</dbReference>
<sequence>IPLSISTAPPPYAPRVLDKCGITIAYTTTTGTCKSLVDKMVRSVHDLEGVTDPSSSPVRVVKLEDVDWWDELLNGPNEGQESTDSKTCPILVIVVPTWTGGTATDGGNAVLQGLEEITTDWRVEKNHLRHKIKYAVYGVGSR</sequence>
<dbReference type="PANTHER" id="PTHR13930:SF0">
    <property type="entry name" value="S-ADENOSYL-L-METHIONINE-DEPENDENT TRNA 4-DEMETHYLWYOSINE SYNTHASE TYW1-RELATED"/>
    <property type="match status" value="1"/>
</dbReference>
<evidence type="ECO:0000313" key="3">
    <source>
        <dbReference type="Proteomes" id="UP001165082"/>
    </source>
</evidence>
<dbReference type="Proteomes" id="UP001165082">
    <property type="component" value="Unassembled WGS sequence"/>
</dbReference>
<name>A0A9W7FZN1_9STRA</name>
<feature type="non-terminal residue" evidence="2">
    <location>
        <position position="1"/>
    </location>
</feature>
<dbReference type="InterPro" id="IPR029039">
    <property type="entry name" value="Flavoprotein-like_sf"/>
</dbReference>
<dbReference type="Gene3D" id="3.40.50.360">
    <property type="match status" value="1"/>
</dbReference>
<dbReference type="EMBL" id="BRXZ01008375">
    <property type="protein sequence ID" value="GMI25414.1"/>
    <property type="molecule type" value="Genomic_DNA"/>
</dbReference>